<evidence type="ECO:0000313" key="10">
    <source>
        <dbReference type="EMBL" id="BCJ95331.1"/>
    </source>
</evidence>
<dbReference type="InterPro" id="IPR011545">
    <property type="entry name" value="DEAD/DEAH_box_helicase_dom"/>
</dbReference>
<dbReference type="InterPro" id="IPR006483">
    <property type="entry name" value="CRISPR-assoc_Cas3_HD"/>
</dbReference>
<dbReference type="SUPFAM" id="SSF109604">
    <property type="entry name" value="HD-domain/PDEase-like"/>
    <property type="match status" value="1"/>
</dbReference>
<dbReference type="Gene3D" id="3.40.50.300">
    <property type="entry name" value="P-loop containing nucleotide triphosphate hydrolases"/>
    <property type="match status" value="2"/>
</dbReference>
<dbReference type="GO" id="GO:0003724">
    <property type="term" value="F:RNA helicase activity"/>
    <property type="evidence" value="ECO:0007669"/>
    <property type="project" value="TreeGrafter"/>
</dbReference>
<dbReference type="Pfam" id="PF22590">
    <property type="entry name" value="Cas3-like_C_2"/>
    <property type="match status" value="1"/>
</dbReference>
<evidence type="ECO:0000256" key="9">
    <source>
        <dbReference type="ARBA" id="ARBA00023118"/>
    </source>
</evidence>
<keyword evidence="8" id="KW-0067">ATP-binding</keyword>
<dbReference type="GO" id="GO:0005524">
    <property type="term" value="F:ATP binding"/>
    <property type="evidence" value="ECO:0007669"/>
    <property type="project" value="UniProtKB-KW"/>
</dbReference>
<accession>A0A6S6R8Q0</accession>
<dbReference type="Pfam" id="PF00270">
    <property type="entry name" value="DEAD"/>
    <property type="match status" value="1"/>
</dbReference>
<evidence type="ECO:0000256" key="8">
    <source>
        <dbReference type="ARBA" id="ARBA00022840"/>
    </source>
</evidence>
<dbReference type="GO" id="GO:0004519">
    <property type="term" value="F:endonuclease activity"/>
    <property type="evidence" value="ECO:0007669"/>
    <property type="project" value="UniProtKB-KW"/>
</dbReference>
<keyword evidence="3" id="KW-0540">Nuclease</keyword>
<dbReference type="SMART" id="SM00487">
    <property type="entry name" value="DEXDc"/>
    <property type="match status" value="1"/>
</dbReference>
<dbReference type="Proteomes" id="UP000515561">
    <property type="component" value="Chromosome"/>
</dbReference>
<dbReference type="GO" id="GO:0046872">
    <property type="term" value="F:metal ion binding"/>
    <property type="evidence" value="ECO:0007669"/>
    <property type="project" value="UniProtKB-KW"/>
</dbReference>
<keyword evidence="5" id="KW-0547">Nucleotide-binding</keyword>
<organism evidence="10 11">
    <name type="scientific">Anaerocolumna cellulosilytica</name>
    <dbReference type="NCBI Taxonomy" id="433286"/>
    <lineage>
        <taxon>Bacteria</taxon>
        <taxon>Bacillati</taxon>
        <taxon>Bacillota</taxon>
        <taxon>Clostridia</taxon>
        <taxon>Lachnospirales</taxon>
        <taxon>Lachnospiraceae</taxon>
        <taxon>Anaerocolumna</taxon>
    </lineage>
</organism>
<evidence type="ECO:0000256" key="1">
    <source>
        <dbReference type="ARBA" id="ARBA00006847"/>
    </source>
</evidence>
<dbReference type="Gene3D" id="1.10.3210.30">
    <property type="match status" value="1"/>
</dbReference>
<reference evidence="10 11" key="1">
    <citation type="journal article" date="2016" name="Int. J. Syst. Evol. Microbiol.">
        <title>Descriptions of Anaerotaenia torta gen. nov., sp. nov. and Anaerocolumna cellulosilytica gen. nov., sp. nov. isolated from a methanogenic reactor of cattle waste.</title>
        <authorList>
            <person name="Uek A."/>
            <person name="Ohtaki Y."/>
            <person name="Kaku N."/>
            <person name="Ueki K."/>
        </authorList>
    </citation>
    <scope>NUCLEOTIDE SEQUENCE [LARGE SCALE GENOMIC DNA]</scope>
    <source>
        <strain evidence="10 11">SN021</strain>
    </source>
</reference>
<dbReference type="PANTHER" id="PTHR47963">
    <property type="entry name" value="DEAD-BOX ATP-DEPENDENT RNA HELICASE 47, MITOCHONDRIAL"/>
    <property type="match status" value="1"/>
</dbReference>
<sequence length="770" mass="89926">MPDKKADERFIAKTKPRKDIMEHTNDLLANYEILKKIYPDINIDWYMLYLACIYHDLGKINYSFQQVMQGKGRNTGIPHGMLSLGFIDVKYLINKGYNHQDIMVLFHAVAYHHEREMNYNMDDIYDELEQMDTIVKQFEYSKLPTKYFNPEFDQKYFMMGERLYESRDNIYFYKYVMLKGLLNRIDYAASSYITGESSPLCVEVKNDFLSITLNRILCEWRKKNELAEWNDLQNYMLKNQDNNVIVIAQTGMGKTEAGLLWLGNNKGFFTLPLKSAINAIYKRIIESIVNDEDRRKVGLLHSDTLKIYAEDEKKEWKKYGHSETGDSQLEYYYTSTKQLSLPLTICTIDQIFDFVYRYKGFESKLATLSYSKIIIDEIQMYSSDLVAYLIVGLSYITKLGGKYAILTATFPRLFLDLMNSEGLVPPEPNTFTNNWIRHSIKRVEASIEEEESIAQIANYYKNNRILVICNTIKRAKEVYLKLKESLKTSDKEKIHLLHSGFIRKDRDVKEKLIMQTGKKGSEIHEIWVSTQLVEASLDIDFDLLFTELSDLNGLFQRMGRCYRHRTLDVDYNCFVFTGGNKKCSGIGKNSVIEPEIFELSKSQLVVDGKISEKMKVEMIDRLYSIEELAATDYYKKIIYTLDYIRNITEYEYSKQTVTKLFRDISQVSAIPQSIFTVNEEWIRENMNIVNGNDGNESTKLEKIEAQEVIRDFMVPVQSRLAFGTNVFKEQLKLKNGLVFFVIDADYDDEVGISFSNTKNQEFINADDRFF</sequence>
<dbReference type="EMBL" id="AP023367">
    <property type="protein sequence ID" value="BCJ95331.1"/>
    <property type="molecule type" value="Genomic_DNA"/>
</dbReference>
<evidence type="ECO:0000256" key="6">
    <source>
        <dbReference type="ARBA" id="ARBA00022801"/>
    </source>
</evidence>
<protein>
    <submittedName>
        <fullName evidence="10">CRISPR-associated helicase/endonuclease Cas3</fullName>
    </submittedName>
</protein>
<dbReference type="PANTHER" id="PTHR47963:SF9">
    <property type="entry name" value="CRISPR-ASSOCIATED ENDONUCLEASE_HELICASE CAS3"/>
    <property type="match status" value="1"/>
</dbReference>
<comment type="similarity">
    <text evidence="2">In the central section; belongs to the CRISPR-associated helicase Cas3 family.</text>
</comment>
<keyword evidence="10" id="KW-0255">Endonuclease</keyword>
<dbReference type="RefSeq" id="WP_184094113.1">
    <property type="nucleotide sequence ID" value="NZ_AP023367.1"/>
</dbReference>
<dbReference type="NCBIfam" id="TIGR01596">
    <property type="entry name" value="cas3_HD"/>
    <property type="match status" value="1"/>
</dbReference>
<gene>
    <name evidence="10" type="ORF">acsn021_29000</name>
</gene>
<keyword evidence="7" id="KW-0347">Helicase</keyword>
<dbReference type="InterPro" id="IPR014001">
    <property type="entry name" value="Helicase_ATP-bd"/>
</dbReference>
<dbReference type="InterPro" id="IPR050547">
    <property type="entry name" value="DEAD_box_RNA_helicases"/>
</dbReference>
<dbReference type="KEGG" id="acel:acsn021_29000"/>
<dbReference type="AlphaFoldDB" id="A0A6S6R8Q0"/>
<keyword evidence="9" id="KW-0051">Antiviral defense</keyword>
<keyword evidence="11" id="KW-1185">Reference proteome</keyword>
<dbReference type="GO" id="GO:0051607">
    <property type="term" value="P:defense response to virus"/>
    <property type="evidence" value="ECO:0007669"/>
    <property type="project" value="UniProtKB-KW"/>
</dbReference>
<evidence type="ECO:0000313" key="11">
    <source>
        <dbReference type="Proteomes" id="UP000515561"/>
    </source>
</evidence>
<keyword evidence="4" id="KW-0479">Metal-binding</keyword>
<dbReference type="GO" id="GO:0016787">
    <property type="term" value="F:hydrolase activity"/>
    <property type="evidence" value="ECO:0007669"/>
    <property type="project" value="UniProtKB-KW"/>
</dbReference>
<evidence type="ECO:0000256" key="7">
    <source>
        <dbReference type="ARBA" id="ARBA00022806"/>
    </source>
</evidence>
<dbReference type="InterPro" id="IPR038257">
    <property type="entry name" value="CRISPR-assoc_Cas3_HD_sf"/>
</dbReference>
<dbReference type="NCBIfam" id="TIGR01587">
    <property type="entry name" value="cas3_core"/>
    <property type="match status" value="1"/>
</dbReference>
<evidence type="ECO:0000256" key="2">
    <source>
        <dbReference type="ARBA" id="ARBA00009046"/>
    </source>
</evidence>
<evidence type="ECO:0000256" key="4">
    <source>
        <dbReference type="ARBA" id="ARBA00022723"/>
    </source>
</evidence>
<comment type="similarity">
    <text evidence="1">In the N-terminal section; belongs to the CRISPR-associated nuclease Cas3-HD family.</text>
</comment>
<dbReference type="SUPFAM" id="SSF52540">
    <property type="entry name" value="P-loop containing nucleoside triphosphate hydrolases"/>
    <property type="match status" value="1"/>
</dbReference>
<dbReference type="GO" id="GO:0003723">
    <property type="term" value="F:RNA binding"/>
    <property type="evidence" value="ECO:0007669"/>
    <property type="project" value="TreeGrafter"/>
</dbReference>
<proteinExistence type="inferred from homology"/>
<name>A0A6S6R8Q0_9FIRM</name>
<keyword evidence="6" id="KW-0378">Hydrolase</keyword>
<evidence type="ECO:0000256" key="5">
    <source>
        <dbReference type="ARBA" id="ARBA00022741"/>
    </source>
</evidence>
<dbReference type="InterPro" id="IPR006474">
    <property type="entry name" value="Helicase_Cas3_CRISPR-ass_core"/>
</dbReference>
<dbReference type="CDD" id="cd09641">
    <property type="entry name" value="Cas3''_I"/>
    <property type="match status" value="1"/>
</dbReference>
<dbReference type="InterPro" id="IPR027417">
    <property type="entry name" value="P-loop_NTPase"/>
</dbReference>
<dbReference type="InterPro" id="IPR054712">
    <property type="entry name" value="Cas3-like_dom"/>
</dbReference>
<evidence type="ECO:0000256" key="3">
    <source>
        <dbReference type="ARBA" id="ARBA00022722"/>
    </source>
</evidence>
<dbReference type="PROSITE" id="PS51643">
    <property type="entry name" value="HD_CAS3"/>
    <property type="match status" value="1"/>
</dbReference>